<name>A6KT34_RAT</name>
<evidence type="ECO:0000313" key="1">
    <source>
        <dbReference type="EMBL" id="EDL85820.1"/>
    </source>
</evidence>
<organism evidence="1 2">
    <name type="scientific">Rattus norvegicus</name>
    <name type="common">Rat</name>
    <dbReference type="NCBI Taxonomy" id="10116"/>
    <lineage>
        <taxon>Eukaryota</taxon>
        <taxon>Metazoa</taxon>
        <taxon>Chordata</taxon>
        <taxon>Craniata</taxon>
        <taxon>Vertebrata</taxon>
        <taxon>Euteleostomi</taxon>
        <taxon>Mammalia</taxon>
        <taxon>Eutheria</taxon>
        <taxon>Euarchontoglires</taxon>
        <taxon>Glires</taxon>
        <taxon>Rodentia</taxon>
        <taxon>Myomorpha</taxon>
        <taxon>Muroidea</taxon>
        <taxon>Muridae</taxon>
        <taxon>Murinae</taxon>
        <taxon>Rattus</taxon>
    </lineage>
</organism>
<dbReference type="AlphaFoldDB" id="A6KT34"/>
<accession>A6KT34</accession>
<protein>
    <submittedName>
        <fullName evidence="1">RCG20039, isoform CRA_b</fullName>
    </submittedName>
</protein>
<evidence type="ECO:0000313" key="2">
    <source>
        <dbReference type="Proteomes" id="UP000234681"/>
    </source>
</evidence>
<dbReference type="Proteomes" id="UP000234681">
    <property type="component" value="Chromosome X"/>
</dbReference>
<sequence length="39" mass="4613">MTLKVLYSFASPPSSQIELHVFHYFYTLEFFPQGKKFSP</sequence>
<dbReference type="EMBL" id="CH474117">
    <property type="protein sequence ID" value="EDL85820.1"/>
    <property type="molecule type" value="Genomic_DNA"/>
</dbReference>
<reference evidence="2" key="1">
    <citation type="submission" date="2005-09" db="EMBL/GenBank/DDBJ databases">
        <authorList>
            <person name="Mural R.J."/>
            <person name="Li P.W."/>
            <person name="Adams M.D."/>
            <person name="Amanatides P.G."/>
            <person name="Baden-Tillson H."/>
            <person name="Barnstead M."/>
            <person name="Chin S.H."/>
            <person name="Dew I."/>
            <person name="Evans C.A."/>
            <person name="Ferriera S."/>
            <person name="Flanigan M."/>
            <person name="Fosler C."/>
            <person name="Glodek A."/>
            <person name="Gu Z."/>
            <person name="Holt R.A."/>
            <person name="Jennings D."/>
            <person name="Kraft C.L."/>
            <person name="Lu F."/>
            <person name="Nguyen T."/>
            <person name="Nusskern D.R."/>
            <person name="Pfannkoch C.M."/>
            <person name="Sitter C."/>
            <person name="Sutton G.G."/>
            <person name="Venter J.C."/>
            <person name="Wang Z."/>
            <person name="Woodage T."/>
            <person name="Zheng X.H."/>
            <person name="Zhong F."/>
        </authorList>
    </citation>
    <scope>NUCLEOTIDE SEQUENCE [LARGE SCALE GENOMIC DNA]</scope>
    <source>
        <strain>BN</strain>
        <strain evidence="2">Sprague-Dawley</strain>
    </source>
</reference>
<proteinExistence type="predicted"/>
<gene>
    <name evidence="1" type="ORF">rCG_20039</name>
</gene>